<name>A0A7Y0A3J5_9FLAO</name>
<feature type="transmembrane region" description="Helical" evidence="1">
    <location>
        <begin position="47"/>
        <end position="67"/>
    </location>
</feature>
<feature type="transmembrane region" description="Helical" evidence="1">
    <location>
        <begin position="204"/>
        <end position="223"/>
    </location>
</feature>
<feature type="transmembrane region" description="Helical" evidence="1">
    <location>
        <begin position="353"/>
        <end position="376"/>
    </location>
</feature>
<proteinExistence type="predicted"/>
<keyword evidence="1" id="KW-0472">Membrane</keyword>
<feature type="transmembrane region" description="Helical" evidence="1">
    <location>
        <begin position="136"/>
        <end position="158"/>
    </location>
</feature>
<evidence type="ECO:0000256" key="1">
    <source>
        <dbReference type="SAM" id="Phobius"/>
    </source>
</evidence>
<keyword evidence="1" id="KW-1133">Transmembrane helix</keyword>
<accession>A0A7Y0A3J5</accession>
<keyword evidence="3" id="KW-1185">Reference proteome</keyword>
<feature type="transmembrane region" description="Helical" evidence="1">
    <location>
        <begin position="88"/>
        <end position="109"/>
    </location>
</feature>
<protein>
    <submittedName>
        <fullName evidence="2">Oligosaccharide repeat unit polymerase</fullName>
    </submittedName>
</protein>
<evidence type="ECO:0000313" key="2">
    <source>
        <dbReference type="EMBL" id="NML55996.1"/>
    </source>
</evidence>
<feature type="transmembrane region" description="Helical" evidence="1">
    <location>
        <begin position="165"/>
        <end position="184"/>
    </location>
</feature>
<comment type="caution">
    <text evidence="2">The sequence shown here is derived from an EMBL/GenBank/DDBJ whole genome shotgun (WGS) entry which is preliminary data.</text>
</comment>
<dbReference type="AlphaFoldDB" id="A0A7Y0A3J5"/>
<feature type="transmembrane region" description="Helical" evidence="1">
    <location>
        <begin position="319"/>
        <end position="341"/>
    </location>
</feature>
<reference evidence="2 3" key="1">
    <citation type="submission" date="2020-04" db="EMBL/GenBank/DDBJ databases">
        <title>Chryseobacterium sp. RJ-7-14 sp. nov., isolated from Jeju soil.</title>
        <authorList>
            <person name="Dahal R.H."/>
            <person name="Chaudhary D.K."/>
        </authorList>
    </citation>
    <scope>NUCLEOTIDE SEQUENCE [LARGE SCALE GENOMIC DNA]</scope>
    <source>
        <strain evidence="2 3">RJ-7-14</strain>
    </source>
</reference>
<dbReference type="EMBL" id="JABBGF010000001">
    <property type="protein sequence ID" value="NML55996.1"/>
    <property type="molecule type" value="Genomic_DNA"/>
</dbReference>
<dbReference type="Proteomes" id="UP000552615">
    <property type="component" value="Unassembled WGS sequence"/>
</dbReference>
<dbReference type="RefSeq" id="WP_169229423.1">
    <property type="nucleotide sequence ID" value="NZ_JABBGF010000001.1"/>
</dbReference>
<gene>
    <name evidence="2" type="ORF">HHL20_01425</name>
</gene>
<evidence type="ECO:0000313" key="3">
    <source>
        <dbReference type="Proteomes" id="UP000552615"/>
    </source>
</evidence>
<sequence length="393" mass="44878">MLGTLEVNIKKTKRSFAIGYSAVFLIFYCIIPLFFMGNPANDKIAGTLAGITILSILGFLTSFYINFFPEVKRKYLVINGDIFSRYVFLFYIIVVLLIVVTAGELPILASLRGASQEDLFGLREGFLKDRKGFEIIFSYLITLIDSTFFPFVIIRAFLYKNKNRYIYLIAFILYSISFLEKAYFLKIAIPLFLFFYYKSKNKKTYLLISGGAIIAIIILMFTLSKFDAIEVIRDEPFFSIYHIPSTVSEAVIWRIVAVPVITAYQGLDLFFSNSFNGEYLYGATSSLLSSLFGLERINFERVLYQSQFGGSETGNANQFYLIEAFINYGYIGVFVFSLIVGKMAKDFINTKNIAVICIIPLLFYSLFNSGLIGNLFSNGYILFYLMIKFVKFK</sequence>
<feature type="transmembrane region" description="Helical" evidence="1">
    <location>
        <begin position="16"/>
        <end position="35"/>
    </location>
</feature>
<organism evidence="2 3">
    <name type="scientific">Chryseobacterium cheonjiense</name>
    <dbReference type="NCBI Taxonomy" id="2728845"/>
    <lineage>
        <taxon>Bacteria</taxon>
        <taxon>Pseudomonadati</taxon>
        <taxon>Bacteroidota</taxon>
        <taxon>Flavobacteriia</taxon>
        <taxon>Flavobacteriales</taxon>
        <taxon>Weeksellaceae</taxon>
        <taxon>Chryseobacterium group</taxon>
        <taxon>Chryseobacterium</taxon>
    </lineage>
</organism>
<keyword evidence="1" id="KW-0812">Transmembrane</keyword>